<accession>A0A9X7Z704</accession>
<proteinExistence type="predicted"/>
<gene>
    <name evidence="1" type="ORF">JZ786_05790</name>
</gene>
<dbReference type="AlphaFoldDB" id="A0A9X7Z704"/>
<dbReference type="EMBL" id="CP071182">
    <property type="protein sequence ID" value="QSO48499.1"/>
    <property type="molecule type" value="Genomic_DNA"/>
</dbReference>
<name>A0A9X7Z704_9BACL</name>
<evidence type="ECO:0000313" key="2">
    <source>
        <dbReference type="Proteomes" id="UP000663505"/>
    </source>
</evidence>
<sequence length="145" mass="16904">MSMNITETDVIDEQIDQTVEESLREYAVEVLLRKYALAKEELANFFTLNEALFIVFVCSEDKRMPICVSEDERLALHDEIDWTSLWDERAFFPKMDSLTVFQTFSVVLMARECLNAFGDDEGFRIETWIEELVKPIFGIEKVTSN</sequence>
<dbReference type="Proteomes" id="UP000663505">
    <property type="component" value="Chromosome"/>
</dbReference>
<protein>
    <submittedName>
        <fullName evidence="1">Uncharacterized protein</fullName>
    </submittedName>
</protein>
<organism evidence="1 2">
    <name type="scientific">Alicyclobacillus mengziensis</name>
    <dbReference type="NCBI Taxonomy" id="2931921"/>
    <lineage>
        <taxon>Bacteria</taxon>
        <taxon>Bacillati</taxon>
        <taxon>Bacillota</taxon>
        <taxon>Bacilli</taxon>
        <taxon>Bacillales</taxon>
        <taxon>Alicyclobacillaceae</taxon>
        <taxon>Alicyclobacillus</taxon>
    </lineage>
</organism>
<dbReference type="KEGG" id="afx:JZ786_05790"/>
<keyword evidence="2" id="KW-1185">Reference proteome</keyword>
<reference evidence="1 2" key="1">
    <citation type="submission" date="2021-02" db="EMBL/GenBank/DDBJ databases">
        <title>Alicyclobacillus curvatus sp. nov. and Alicyclobacillus mengziensis sp. nov., two acidophilic bacteria isolated from acid mine drainage.</title>
        <authorList>
            <person name="Huang Y."/>
        </authorList>
    </citation>
    <scope>NUCLEOTIDE SEQUENCE [LARGE SCALE GENOMIC DNA]</scope>
    <source>
        <strain evidence="1 2">S30H14</strain>
    </source>
</reference>
<dbReference type="RefSeq" id="WP_206657834.1">
    <property type="nucleotide sequence ID" value="NZ_CP071182.1"/>
</dbReference>
<evidence type="ECO:0000313" key="1">
    <source>
        <dbReference type="EMBL" id="QSO48499.1"/>
    </source>
</evidence>